<reference evidence="2 3" key="1">
    <citation type="journal article" date="2018" name="IMA Fungus">
        <title>IMA Genome-F 10: Nine draft genome sequences of Claviceps purpurea s.lat., including C. arundinis, C. humidiphila, and C. cf. spartinae, pseudomolecules for the pitch canker pathogen Fusarium circinatum, draft genome of Davidsoniella eucalypti, Grosmannia galeiformis, Quambalaria eucalypti, and Teratosphaeria destructans.</title>
        <authorList>
            <person name="Wingfield B.D."/>
            <person name="Liu M."/>
            <person name="Nguyen H.D."/>
            <person name="Lane F.A."/>
            <person name="Morgan S.W."/>
            <person name="De Vos L."/>
            <person name="Wilken P.M."/>
            <person name="Duong T.A."/>
            <person name="Aylward J."/>
            <person name="Coetzee M.P."/>
            <person name="Dadej K."/>
            <person name="De Beer Z.W."/>
            <person name="Findlay W."/>
            <person name="Havenga M."/>
            <person name="Kolarik M."/>
            <person name="Menzies J.G."/>
            <person name="Naidoo K."/>
            <person name="Pochopski O."/>
            <person name="Shoukouhi P."/>
            <person name="Santana Q.C."/>
            <person name="Seifert K.A."/>
            <person name="Soal N."/>
            <person name="Steenkamp E.T."/>
            <person name="Tatham C.T."/>
            <person name="van der Nest M.A."/>
            <person name="Wingfield M.J."/>
        </authorList>
    </citation>
    <scope>NUCLEOTIDE SEQUENCE [LARGE SCALE GENOMIC DNA]</scope>
    <source>
        <strain evidence="2">CMW44962</strain>
    </source>
</reference>
<accession>A0A9W7W5F2</accession>
<protein>
    <submittedName>
        <fullName evidence="2">Uncharacterized protein</fullName>
    </submittedName>
</protein>
<dbReference type="AlphaFoldDB" id="A0A9W7W5F2"/>
<evidence type="ECO:0000313" key="2">
    <source>
        <dbReference type="EMBL" id="KAH9841211.1"/>
    </source>
</evidence>
<reference evidence="2 3" key="2">
    <citation type="journal article" date="2021" name="Curr. Genet.">
        <title>Genetic response to nitrogen starvation in the aggressive Eucalyptus foliar pathogen Teratosphaeria destructans.</title>
        <authorList>
            <person name="Havenga M."/>
            <person name="Wingfield B.D."/>
            <person name="Wingfield M.J."/>
            <person name="Dreyer L.L."/>
            <person name="Roets F."/>
            <person name="Aylward J."/>
        </authorList>
    </citation>
    <scope>NUCLEOTIDE SEQUENCE [LARGE SCALE GENOMIC DNA]</scope>
    <source>
        <strain evidence="2">CMW44962</strain>
    </source>
</reference>
<name>A0A9W7W5F2_9PEZI</name>
<sequence>MPTGSQSQPRDHQQQQEENARFFSPGRSERTEANRRALPAVWGGAASHDKPVHLAASMPSSVDNLERQLRDTKLDATAPSFMSTSAASRYTHATNVDQVPAPQVTYTPALYADYSIHAAVPA</sequence>
<organism evidence="2 3">
    <name type="scientific">Teratosphaeria destructans</name>
    <dbReference type="NCBI Taxonomy" id="418781"/>
    <lineage>
        <taxon>Eukaryota</taxon>
        <taxon>Fungi</taxon>
        <taxon>Dikarya</taxon>
        <taxon>Ascomycota</taxon>
        <taxon>Pezizomycotina</taxon>
        <taxon>Dothideomycetes</taxon>
        <taxon>Dothideomycetidae</taxon>
        <taxon>Mycosphaerellales</taxon>
        <taxon>Teratosphaeriaceae</taxon>
        <taxon>Teratosphaeria</taxon>
    </lineage>
</organism>
<dbReference type="Proteomes" id="UP001138500">
    <property type="component" value="Unassembled WGS sequence"/>
</dbReference>
<dbReference type="EMBL" id="RIBY02000535">
    <property type="protein sequence ID" value="KAH9841211.1"/>
    <property type="molecule type" value="Genomic_DNA"/>
</dbReference>
<keyword evidence="3" id="KW-1185">Reference proteome</keyword>
<feature type="region of interest" description="Disordered" evidence="1">
    <location>
        <begin position="1"/>
        <end position="48"/>
    </location>
</feature>
<evidence type="ECO:0000313" key="3">
    <source>
        <dbReference type="Proteomes" id="UP001138500"/>
    </source>
</evidence>
<gene>
    <name evidence="2" type="ORF">Tdes44962_MAKER07877</name>
</gene>
<evidence type="ECO:0000256" key="1">
    <source>
        <dbReference type="SAM" id="MobiDB-lite"/>
    </source>
</evidence>
<proteinExistence type="predicted"/>
<feature type="compositionally biased region" description="Basic and acidic residues" evidence="1">
    <location>
        <begin position="9"/>
        <end position="20"/>
    </location>
</feature>
<comment type="caution">
    <text evidence="2">The sequence shown here is derived from an EMBL/GenBank/DDBJ whole genome shotgun (WGS) entry which is preliminary data.</text>
</comment>